<keyword evidence="1" id="KW-0396">Initiation factor</keyword>
<evidence type="ECO:0000256" key="4">
    <source>
        <dbReference type="SAM" id="MobiDB-lite"/>
    </source>
</evidence>
<feature type="region of interest" description="Disordered" evidence="4">
    <location>
        <begin position="639"/>
        <end position="663"/>
    </location>
</feature>
<feature type="region of interest" description="Disordered" evidence="4">
    <location>
        <begin position="373"/>
        <end position="394"/>
    </location>
</feature>
<accession>A0A835D0D3</accession>
<name>A0A835D0D3_TETSI</name>
<dbReference type="AlphaFoldDB" id="A0A835D0D3"/>
<feature type="coiled-coil region" evidence="3">
    <location>
        <begin position="209"/>
        <end position="236"/>
    </location>
</feature>
<proteinExistence type="predicted"/>
<dbReference type="GO" id="GO:0003743">
    <property type="term" value="F:translation initiation factor activity"/>
    <property type="evidence" value="ECO:0007669"/>
    <property type="project" value="UniProtKB-KW"/>
</dbReference>
<protein>
    <submittedName>
        <fullName evidence="5">Uncharacterized protein</fullName>
    </submittedName>
</protein>
<evidence type="ECO:0000256" key="3">
    <source>
        <dbReference type="SAM" id="Coils"/>
    </source>
</evidence>
<evidence type="ECO:0000256" key="1">
    <source>
        <dbReference type="ARBA" id="ARBA00022540"/>
    </source>
</evidence>
<dbReference type="PANTHER" id="PTHR23253:SF9">
    <property type="entry name" value="EUKARYOTIC TRANSLATION INITIATION FACTOR 4 GAMMA 2"/>
    <property type="match status" value="1"/>
</dbReference>
<sequence>MGFQLLCDDLQTLEGLKLFFFFGSSSSKQTRVNWVKDSETLRKEKKIRGTKIQQYPRALSSQSASGASESMEPITPAKGDVSKAFPLQYGTISPGFMNGMQARHDLFRAVPILPIPFPKQQQPKKDIGIGITPQFWFGGLRKAVKITHPETHEVLTFDRTYLYLDGGSSGQISHPVPTSFSSDTASKHGGKGAEKTSCSSIPIPLSGSKDKLTLEANKAKKSISRAKKKRREILQKADAAGKTSELYMAYKGPEEKQETAISSESKGGTSRINVKQVPADGIVKDGVASEGDGQGKAEPGDWEDSAEISSPKLKTSNSGKQICGGLVHHDEDVINAMGKKKYSRDFLLAILEQCTDLSAGFFSKDKPTLELNKAKNSTSRGKNKKKRKEILQKADAAGTTSDPYMVYKGPEEKQITAIFPVCKDGTLSINVKQVPADGTVKYGVASGGDGQSKAEPDDWEDAAEICSPKLTTSNNGEQICCGLVQHDEDVIGAMGKQKYSRDFLLTILEQYTDLPADFFTKDKPTLEPNRAKKSASRGKKKIKEILQKADAARTTSDPYLAYKGPEEKQETAISSESKDGTSSINVKQVPADGTVKDGVASEGDEQSFDFTSDIVETLMVAKDSILHFADRESYPSFGRIVDRPTGGSRPDRRGSGMMDDDKWSKLPSGFASGWDLRQVIGLGGTVSGFRPGQGGNRGMLRNPRGQTPGQYVGGILSGPMQSVASHGGMQRNSPDADRWQHATGTQKGLLPYPQTPLQAMHKAEKKCEVGKVSDKEEAK</sequence>
<dbReference type="EMBL" id="JABCRI010000022">
    <property type="protein sequence ID" value="KAF8379162.1"/>
    <property type="molecule type" value="Genomic_DNA"/>
</dbReference>
<evidence type="ECO:0000313" key="6">
    <source>
        <dbReference type="Proteomes" id="UP000655225"/>
    </source>
</evidence>
<feature type="region of interest" description="Disordered" evidence="4">
    <location>
        <begin position="721"/>
        <end position="779"/>
    </location>
</feature>
<keyword evidence="6" id="KW-1185">Reference proteome</keyword>
<reference evidence="5 6" key="1">
    <citation type="submission" date="2020-04" db="EMBL/GenBank/DDBJ databases">
        <title>Plant Genome Project.</title>
        <authorList>
            <person name="Zhang R.-G."/>
        </authorList>
    </citation>
    <scope>NUCLEOTIDE SEQUENCE [LARGE SCALE GENOMIC DNA]</scope>
    <source>
        <strain evidence="5">YNK0</strain>
        <tissue evidence="5">Leaf</tissue>
    </source>
</reference>
<feature type="compositionally biased region" description="Polar residues" evidence="4">
    <location>
        <begin position="571"/>
        <end position="586"/>
    </location>
</feature>
<feature type="compositionally biased region" description="Polar residues" evidence="4">
    <location>
        <begin position="174"/>
        <end position="184"/>
    </location>
</feature>
<evidence type="ECO:0000256" key="2">
    <source>
        <dbReference type="ARBA" id="ARBA00022917"/>
    </source>
</evidence>
<feature type="region of interest" description="Disordered" evidence="4">
    <location>
        <begin position="285"/>
        <end position="316"/>
    </location>
</feature>
<gene>
    <name evidence="5" type="ORF">HHK36_028591</name>
</gene>
<comment type="caution">
    <text evidence="5">The sequence shown here is derived from an EMBL/GenBank/DDBJ whole genome shotgun (WGS) entry which is preliminary data.</text>
</comment>
<feature type="region of interest" description="Disordered" evidence="4">
    <location>
        <begin position="174"/>
        <end position="202"/>
    </location>
</feature>
<keyword evidence="3" id="KW-0175">Coiled coil</keyword>
<feature type="region of interest" description="Disordered" evidence="4">
    <location>
        <begin position="523"/>
        <end position="603"/>
    </location>
</feature>
<dbReference type="OrthoDB" id="514777at2759"/>
<dbReference type="PANTHER" id="PTHR23253">
    <property type="entry name" value="EUKARYOTIC TRANSLATION INITIATION FACTOR 4 GAMMA"/>
    <property type="match status" value="1"/>
</dbReference>
<dbReference type="GO" id="GO:0003729">
    <property type="term" value="F:mRNA binding"/>
    <property type="evidence" value="ECO:0007669"/>
    <property type="project" value="TreeGrafter"/>
</dbReference>
<organism evidence="5 6">
    <name type="scientific">Tetracentron sinense</name>
    <name type="common">Spur-leaf</name>
    <dbReference type="NCBI Taxonomy" id="13715"/>
    <lineage>
        <taxon>Eukaryota</taxon>
        <taxon>Viridiplantae</taxon>
        <taxon>Streptophyta</taxon>
        <taxon>Embryophyta</taxon>
        <taxon>Tracheophyta</taxon>
        <taxon>Spermatophyta</taxon>
        <taxon>Magnoliopsida</taxon>
        <taxon>Trochodendrales</taxon>
        <taxon>Trochodendraceae</taxon>
        <taxon>Tetracentron</taxon>
    </lineage>
</organism>
<feature type="compositionally biased region" description="Basic and acidic residues" evidence="4">
    <location>
        <begin position="761"/>
        <end position="779"/>
    </location>
</feature>
<dbReference type="GO" id="GO:0016281">
    <property type="term" value="C:eukaryotic translation initiation factor 4F complex"/>
    <property type="evidence" value="ECO:0007669"/>
    <property type="project" value="TreeGrafter"/>
</dbReference>
<keyword evidence="2" id="KW-0648">Protein biosynthesis</keyword>
<feature type="compositionally biased region" description="Basic residues" evidence="4">
    <location>
        <begin position="531"/>
        <end position="542"/>
    </location>
</feature>
<evidence type="ECO:0000313" key="5">
    <source>
        <dbReference type="EMBL" id="KAF8379162.1"/>
    </source>
</evidence>
<feature type="compositionally biased region" description="Basic and acidic residues" evidence="4">
    <location>
        <begin position="649"/>
        <end position="663"/>
    </location>
</feature>
<dbReference type="Proteomes" id="UP000655225">
    <property type="component" value="Unassembled WGS sequence"/>
</dbReference>